<dbReference type="EMBL" id="APBN01000004">
    <property type="protein sequence ID" value="EMT52609.1"/>
    <property type="molecule type" value="Genomic_DNA"/>
</dbReference>
<name>M8D8N8_9BACL</name>
<evidence type="ECO:0000256" key="2">
    <source>
        <dbReference type="ARBA" id="ARBA00023015"/>
    </source>
</evidence>
<dbReference type="InterPro" id="IPR005119">
    <property type="entry name" value="LysR_subst-bd"/>
</dbReference>
<dbReference type="CDD" id="cd08438">
    <property type="entry name" value="PBP2_CidR"/>
    <property type="match status" value="1"/>
</dbReference>
<sequence length="306" mass="35277">MDIRHLQYFLKVAQYKSFTKAARALYITQPTISKMVKNLEEDLGVVLFHRLGKQLELTDAGEILFVQAQDIVHSFQNLSAELGDLMNLKKGHIRIGLPPMIGSSFFPNVLGKFREHYPAITIQLVEDGAKKVEADVETGVLDIGVVLSPTNEELFHSFSLVKEKLMLLVHPSHRLADRKAVSLSELAEEDFVFFREDFALHDRITAECVQAGFQPKVIYESSQWDFISEMVAANFGIALLPEPICRELDEERIRVLPLDQPVIPWHLVIIWRKDRYLSFAAREWIRFTQNLFEEWRGKNKHPREHG</sequence>
<evidence type="ECO:0000256" key="1">
    <source>
        <dbReference type="ARBA" id="ARBA00009437"/>
    </source>
</evidence>
<dbReference type="Gene3D" id="3.40.190.290">
    <property type="match status" value="1"/>
</dbReference>
<dbReference type="SUPFAM" id="SSF53850">
    <property type="entry name" value="Periplasmic binding protein-like II"/>
    <property type="match status" value="1"/>
</dbReference>
<gene>
    <name evidence="6" type="ORF">I532_13169</name>
</gene>
<dbReference type="NCBIfam" id="NF047520">
    <property type="entry name" value="trans_act_CidR"/>
    <property type="match status" value="1"/>
</dbReference>
<keyword evidence="7" id="KW-1185">Reference proteome</keyword>
<keyword evidence="3" id="KW-0238">DNA-binding</keyword>
<dbReference type="AlphaFoldDB" id="M8D8N8"/>
<evidence type="ECO:0000313" key="7">
    <source>
        <dbReference type="Proteomes" id="UP000012081"/>
    </source>
</evidence>
<dbReference type="GO" id="GO:0003700">
    <property type="term" value="F:DNA-binding transcription factor activity"/>
    <property type="evidence" value="ECO:0007669"/>
    <property type="project" value="InterPro"/>
</dbReference>
<accession>M8D8N8</accession>
<dbReference type="InterPro" id="IPR050950">
    <property type="entry name" value="HTH-type_LysR_regulators"/>
</dbReference>
<dbReference type="FunFam" id="1.10.10.10:FF:000001">
    <property type="entry name" value="LysR family transcriptional regulator"/>
    <property type="match status" value="1"/>
</dbReference>
<dbReference type="OrthoDB" id="9803735at2"/>
<protein>
    <submittedName>
        <fullName evidence="6">LysR family transcriptional regulator</fullName>
    </submittedName>
</protein>
<dbReference type="PRINTS" id="PR00039">
    <property type="entry name" value="HTHLYSR"/>
</dbReference>
<evidence type="ECO:0000256" key="4">
    <source>
        <dbReference type="ARBA" id="ARBA00023163"/>
    </source>
</evidence>
<dbReference type="GeneID" id="89497318"/>
<evidence type="ECO:0000259" key="5">
    <source>
        <dbReference type="PROSITE" id="PS50931"/>
    </source>
</evidence>
<dbReference type="InterPro" id="IPR036388">
    <property type="entry name" value="WH-like_DNA-bd_sf"/>
</dbReference>
<reference evidence="6 7" key="1">
    <citation type="submission" date="2013-03" db="EMBL/GenBank/DDBJ databases">
        <title>Assembly of a new bacterial strain Brevibacillus borstelensis AK1.</title>
        <authorList>
            <person name="Rajan I."/>
            <person name="PoliReddy D."/>
            <person name="Sugumar T."/>
            <person name="Rathinam K."/>
            <person name="Alqarawi S."/>
            <person name="Khalil A.B."/>
            <person name="Sivakumar N."/>
        </authorList>
    </citation>
    <scope>NUCLEOTIDE SEQUENCE [LARGE SCALE GENOMIC DNA]</scope>
    <source>
        <strain evidence="6 7">AK1</strain>
    </source>
</reference>
<dbReference type="GO" id="GO:0005829">
    <property type="term" value="C:cytosol"/>
    <property type="evidence" value="ECO:0007669"/>
    <property type="project" value="TreeGrafter"/>
</dbReference>
<dbReference type="Pfam" id="PF03466">
    <property type="entry name" value="LysR_substrate"/>
    <property type="match status" value="1"/>
</dbReference>
<dbReference type="GO" id="GO:0003677">
    <property type="term" value="F:DNA binding"/>
    <property type="evidence" value="ECO:0007669"/>
    <property type="project" value="UniProtKB-KW"/>
</dbReference>
<dbReference type="PATRIC" id="fig|1300222.3.peg.2755"/>
<comment type="similarity">
    <text evidence="1">Belongs to the LysR transcriptional regulatory family.</text>
</comment>
<dbReference type="Pfam" id="PF00126">
    <property type="entry name" value="HTH_1"/>
    <property type="match status" value="1"/>
</dbReference>
<keyword evidence="2" id="KW-0805">Transcription regulation</keyword>
<evidence type="ECO:0000313" key="6">
    <source>
        <dbReference type="EMBL" id="EMT52609.1"/>
    </source>
</evidence>
<dbReference type="RefSeq" id="WP_003388756.1">
    <property type="nucleotide sequence ID" value="NZ_APBN01000004.1"/>
</dbReference>
<dbReference type="PANTHER" id="PTHR30419">
    <property type="entry name" value="HTH-TYPE TRANSCRIPTIONAL REGULATOR YBHD"/>
    <property type="match status" value="1"/>
</dbReference>
<comment type="caution">
    <text evidence="6">The sequence shown here is derived from an EMBL/GenBank/DDBJ whole genome shotgun (WGS) entry which is preliminary data.</text>
</comment>
<dbReference type="PROSITE" id="PS50931">
    <property type="entry name" value="HTH_LYSR"/>
    <property type="match status" value="1"/>
</dbReference>
<keyword evidence="4" id="KW-0804">Transcription</keyword>
<dbReference type="InterPro" id="IPR000847">
    <property type="entry name" value="LysR_HTH_N"/>
</dbReference>
<evidence type="ECO:0000256" key="3">
    <source>
        <dbReference type="ARBA" id="ARBA00023125"/>
    </source>
</evidence>
<dbReference type="SUPFAM" id="SSF46785">
    <property type="entry name" value="Winged helix' DNA-binding domain"/>
    <property type="match status" value="1"/>
</dbReference>
<organism evidence="6 7">
    <name type="scientific">Brevibacillus borstelensis AK1</name>
    <dbReference type="NCBI Taxonomy" id="1300222"/>
    <lineage>
        <taxon>Bacteria</taxon>
        <taxon>Bacillati</taxon>
        <taxon>Bacillota</taxon>
        <taxon>Bacilli</taxon>
        <taxon>Bacillales</taxon>
        <taxon>Paenibacillaceae</taxon>
        <taxon>Brevibacillus</taxon>
    </lineage>
</organism>
<dbReference type="Proteomes" id="UP000012081">
    <property type="component" value="Unassembled WGS sequence"/>
</dbReference>
<feature type="domain" description="HTH lysR-type" evidence="5">
    <location>
        <begin position="1"/>
        <end position="58"/>
    </location>
</feature>
<dbReference type="InterPro" id="IPR036390">
    <property type="entry name" value="WH_DNA-bd_sf"/>
</dbReference>
<dbReference type="Gene3D" id="1.10.10.10">
    <property type="entry name" value="Winged helix-like DNA-binding domain superfamily/Winged helix DNA-binding domain"/>
    <property type="match status" value="1"/>
</dbReference>
<dbReference type="STRING" id="1300222.I532_13169"/>
<dbReference type="PANTHER" id="PTHR30419:SF8">
    <property type="entry name" value="NITROGEN ASSIMILATION TRANSCRIPTIONAL ACTIVATOR-RELATED"/>
    <property type="match status" value="1"/>
</dbReference>
<proteinExistence type="inferred from homology"/>